<dbReference type="SUPFAM" id="SSF50447">
    <property type="entry name" value="Translation proteins"/>
    <property type="match status" value="1"/>
</dbReference>
<dbReference type="OrthoDB" id="1611972at2759"/>
<dbReference type="VEuPathDB" id="MicrosporidiaDB:NEDG_00833"/>
<evidence type="ECO:0000256" key="1">
    <source>
        <dbReference type="ARBA" id="ARBA00006540"/>
    </source>
</evidence>
<dbReference type="Gene3D" id="2.40.30.10">
    <property type="entry name" value="Translation factors"/>
    <property type="match status" value="1"/>
</dbReference>
<dbReference type="InterPro" id="IPR045077">
    <property type="entry name" value="L3_arc_euk"/>
</dbReference>
<organism evidence="4 5">
    <name type="scientific">Nematocida displodere</name>
    <dbReference type="NCBI Taxonomy" id="1805483"/>
    <lineage>
        <taxon>Eukaryota</taxon>
        <taxon>Fungi</taxon>
        <taxon>Fungi incertae sedis</taxon>
        <taxon>Microsporidia</taxon>
        <taxon>Nematocida</taxon>
    </lineage>
</organism>
<dbReference type="PANTHER" id="PTHR11363:SF5">
    <property type="entry name" value="LARGE RIBOSOMAL SUBUNIT PROTEIN UL3"/>
    <property type="match status" value="1"/>
</dbReference>
<name>A0A177EE63_9MICR</name>
<dbReference type="GO" id="GO:0006414">
    <property type="term" value="P:translational elongation"/>
    <property type="evidence" value="ECO:0007669"/>
    <property type="project" value="EnsemblFungi"/>
</dbReference>
<dbReference type="InterPro" id="IPR044892">
    <property type="entry name" value="Ribosomal_L3_dom_3_arc_sf"/>
</dbReference>
<evidence type="ECO:0000256" key="3">
    <source>
        <dbReference type="ARBA" id="ARBA00023274"/>
    </source>
</evidence>
<comment type="similarity">
    <text evidence="1">Belongs to the universal ribosomal protein uL3 family.</text>
</comment>
<evidence type="ECO:0000313" key="4">
    <source>
        <dbReference type="EMBL" id="OAG29700.1"/>
    </source>
</evidence>
<dbReference type="GO" id="GO:0022625">
    <property type="term" value="C:cytosolic large ribosomal subunit"/>
    <property type="evidence" value="ECO:0007669"/>
    <property type="project" value="EnsemblFungi"/>
</dbReference>
<dbReference type="PANTHER" id="PTHR11363">
    <property type="entry name" value="60S RIBOSOMAL PROTEIN L3-RELATED"/>
    <property type="match status" value="1"/>
</dbReference>
<accession>A0A177EE63</accession>
<dbReference type="InterPro" id="IPR009000">
    <property type="entry name" value="Transl_B-barrel_sf"/>
</dbReference>
<dbReference type="GO" id="GO:0003723">
    <property type="term" value="F:RNA binding"/>
    <property type="evidence" value="ECO:0007669"/>
    <property type="project" value="TreeGrafter"/>
</dbReference>
<dbReference type="GeneID" id="93647183"/>
<dbReference type="GO" id="GO:1990145">
    <property type="term" value="P:maintenance of translational fidelity"/>
    <property type="evidence" value="ECO:0007669"/>
    <property type="project" value="EnsemblFungi"/>
</dbReference>
<dbReference type="InterPro" id="IPR000597">
    <property type="entry name" value="Ribosomal_uL3"/>
</dbReference>
<comment type="caution">
    <text evidence="4">The sequence shown here is derived from an EMBL/GenBank/DDBJ whole genome shotgun (WGS) entry which is preliminary data.</text>
</comment>
<dbReference type="STRING" id="1805483.A0A177EE63"/>
<keyword evidence="3" id="KW-0687">Ribonucleoprotein</keyword>
<dbReference type="Pfam" id="PF00297">
    <property type="entry name" value="Ribosomal_L3"/>
    <property type="match status" value="1"/>
</dbReference>
<dbReference type="Gene3D" id="3.30.1430.10">
    <property type="match status" value="1"/>
</dbReference>
<reference evidence="4 5" key="1">
    <citation type="submission" date="2016-02" db="EMBL/GenBank/DDBJ databases">
        <title>Discovery of a natural microsporidian pathogen with a broad tissue tropism in Caenorhabditis elegans.</title>
        <authorList>
            <person name="Luallen R.J."/>
            <person name="Reinke A.W."/>
            <person name="Tong L."/>
            <person name="Botts M.R."/>
            <person name="Felix M.-A."/>
            <person name="Troemel E.R."/>
        </authorList>
    </citation>
    <scope>NUCLEOTIDE SEQUENCE [LARGE SCALE GENOMIC DNA]</scope>
    <source>
        <strain evidence="4 5">JUm2807</strain>
    </source>
</reference>
<dbReference type="Gene3D" id="4.10.960.10">
    <property type="entry name" value="Ribosomal protein L3, domain 3"/>
    <property type="match status" value="1"/>
</dbReference>
<dbReference type="FunFam" id="4.10.960.10:FF:000001">
    <property type="entry name" value="60S ribosomal protein L3"/>
    <property type="match status" value="1"/>
</dbReference>
<dbReference type="GO" id="GO:0003735">
    <property type="term" value="F:structural constituent of ribosome"/>
    <property type="evidence" value="ECO:0007669"/>
    <property type="project" value="InterPro"/>
</dbReference>
<protein>
    <submittedName>
        <fullName evidence="4">Large subunit ribosomal protein L3e</fullName>
    </submittedName>
</protein>
<dbReference type="Proteomes" id="UP000185944">
    <property type="component" value="Unassembled WGS sequence"/>
</dbReference>
<evidence type="ECO:0000256" key="2">
    <source>
        <dbReference type="ARBA" id="ARBA00022980"/>
    </source>
</evidence>
<dbReference type="AlphaFoldDB" id="A0A177EE63"/>
<dbReference type="RefSeq" id="XP_067544348.1">
    <property type="nucleotide sequence ID" value="XM_067688251.1"/>
</dbReference>
<proteinExistence type="inferred from homology"/>
<gene>
    <name evidence="4" type="ORF">NEDG_00833</name>
</gene>
<keyword evidence="2 4" id="KW-0689">Ribosomal protein</keyword>
<dbReference type="GO" id="GO:0006364">
    <property type="term" value="P:rRNA processing"/>
    <property type="evidence" value="ECO:0007669"/>
    <property type="project" value="EnsemblFungi"/>
</dbReference>
<sequence length="397" mass="44959">MSHRKYEAPRHGSLAFLPRKRASSIRPKISSFPQDVPAEAVHLTNFFAYKAGMTHVLRVGEREASKLNKREIIDPVTILETPKCVVFGVVGYRHTPQGLRAVRTVLAEHIDESVKRRYYKRYYRSQKTALSHYPLKYQNGVVEEQIKELREKADVIRVLIHSQTPKIKILNMKKAHIMESQLNGGSVQEKIDFALAHFEKEISINDICTKEEMLDIIGVTKGKGFQGCTKRWGTTILPRKTNKGLRKVACIGAWHPSRVMYSVPRAGQMGFHHRVMMNKRVYAVGDGQDTSVCKTEFDLTEKTINPMGGFVGYGDIKNDFVMIKGSVVGPRKRVLVLRKVVGRKFKGPNAEPITLKFIDTSSKIGGGRFQTSAEKKEFYGTLKSRIQQELVDAEAQE</sequence>
<dbReference type="EMBL" id="LTDL01000040">
    <property type="protein sequence ID" value="OAG29700.1"/>
    <property type="molecule type" value="Genomic_DNA"/>
</dbReference>
<evidence type="ECO:0000313" key="5">
    <source>
        <dbReference type="Proteomes" id="UP000185944"/>
    </source>
</evidence>
<keyword evidence="5" id="KW-1185">Reference proteome</keyword>
<dbReference type="GO" id="GO:0000027">
    <property type="term" value="P:ribosomal large subunit assembly"/>
    <property type="evidence" value="ECO:0007669"/>
    <property type="project" value="EnsemblFungi"/>
</dbReference>
<dbReference type="FunFam" id="2.40.30.10:FF:000351">
    <property type="entry name" value="Ribosomal protein L3"/>
    <property type="match status" value="1"/>
</dbReference>